<feature type="region of interest" description="Disordered" evidence="1">
    <location>
        <begin position="30"/>
        <end position="71"/>
    </location>
</feature>
<reference evidence="2" key="1">
    <citation type="submission" date="2020-01" db="EMBL/GenBank/DDBJ databases">
        <authorList>
            <person name="Feng Z.H.Z."/>
        </authorList>
    </citation>
    <scope>NUCLEOTIDE SEQUENCE</scope>
    <source>
        <strain evidence="2">CBS107.38</strain>
    </source>
</reference>
<proteinExistence type="predicted"/>
<name>A0A8H7BBU4_9PLEO</name>
<evidence type="ECO:0000313" key="3">
    <source>
        <dbReference type="Proteomes" id="UP000596902"/>
    </source>
</evidence>
<dbReference type="AlphaFoldDB" id="A0A8H7BBU4"/>
<dbReference type="Proteomes" id="UP000596902">
    <property type="component" value="Unassembled WGS sequence"/>
</dbReference>
<comment type="caution">
    <text evidence="2">The sequence shown here is derived from an EMBL/GenBank/DDBJ whole genome shotgun (WGS) entry which is preliminary data.</text>
</comment>
<gene>
    <name evidence="2" type="ORF">GT037_005915</name>
</gene>
<dbReference type="EMBL" id="JAAABM010000007">
    <property type="protein sequence ID" value="KAF7676410.1"/>
    <property type="molecule type" value="Genomic_DNA"/>
</dbReference>
<dbReference type="GeneID" id="62204140"/>
<reference evidence="2" key="2">
    <citation type="submission" date="2020-08" db="EMBL/GenBank/DDBJ databases">
        <title>Draft Genome Sequence of Cumin Blight Pathogen Alternaria burnsii.</title>
        <authorList>
            <person name="Feng Z."/>
        </authorList>
    </citation>
    <scope>NUCLEOTIDE SEQUENCE</scope>
    <source>
        <strain evidence="2">CBS107.38</strain>
    </source>
</reference>
<sequence>MRDNILSDKRYSISVLYRSVRLPHLRANRRVYSPHKSDGSAKKGKATRSGFARSSCVTNAGKYHQRRGRGG</sequence>
<protein>
    <submittedName>
        <fullName evidence="2">Uncharacterized protein</fullName>
    </submittedName>
</protein>
<evidence type="ECO:0000313" key="2">
    <source>
        <dbReference type="EMBL" id="KAF7676410.1"/>
    </source>
</evidence>
<organism evidence="2 3">
    <name type="scientific">Alternaria burnsii</name>
    <dbReference type="NCBI Taxonomy" id="1187904"/>
    <lineage>
        <taxon>Eukaryota</taxon>
        <taxon>Fungi</taxon>
        <taxon>Dikarya</taxon>
        <taxon>Ascomycota</taxon>
        <taxon>Pezizomycotina</taxon>
        <taxon>Dothideomycetes</taxon>
        <taxon>Pleosporomycetidae</taxon>
        <taxon>Pleosporales</taxon>
        <taxon>Pleosporineae</taxon>
        <taxon>Pleosporaceae</taxon>
        <taxon>Alternaria</taxon>
        <taxon>Alternaria sect. Alternaria</taxon>
    </lineage>
</organism>
<dbReference type="RefSeq" id="XP_038786651.1">
    <property type="nucleotide sequence ID" value="XM_038930962.1"/>
</dbReference>
<evidence type="ECO:0000256" key="1">
    <source>
        <dbReference type="SAM" id="MobiDB-lite"/>
    </source>
</evidence>
<accession>A0A8H7BBU4</accession>
<keyword evidence="3" id="KW-1185">Reference proteome</keyword>